<keyword evidence="2" id="KW-1185">Reference proteome</keyword>
<reference evidence="1 2" key="1">
    <citation type="journal article" date="2014" name="Antonie Van Leeuwenhoek">
        <title>Hyphomonas beringensis sp. nov. and Hyphomonas chukchiensis sp. nov., isolated from surface seawater of the Bering Sea and Chukchi Sea.</title>
        <authorList>
            <person name="Li C."/>
            <person name="Lai Q."/>
            <person name="Li G."/>
            <person name="Dong C."/>
            <person name="Wang J."/>
            <person name="Liao Y."/>
            <person name="Shao Z."/>
        </authorList>
    </citation>
    <scope>NUCLEOTIDE SEQUENCE [LARGE SCALE GENOMIC DNA]</scope>
    <source>
        <strain evidence="1 2">22II1-22F38</strain>
    </source>
</reference>
<comment type="caution">
    <text evidence="1">The sequence shown here is derived from an EMBL/GenBank/DDBJ whole genome shotgun (WGS) entry which is preliminary data.</text>
</comment>
<evidence type="ECO:0000313" key="2">
    <source>
        <dbReference type="Proteomes" id="UP000024547"/>
    </source>
</evidence>
<protein>
    <submittedName>
        <fullName evidence="1">Uncharacterized protein</fullName>
    </submittedName>
</protein>
<evidence type="ECO:0000313" key="1">
    <source>
        <dbReference type="EMBL" id="KCZ64693.1"/>
    </source>
</evidence>
<organism evidence="1 2">
    <name type="scientific">Hyphomonas atlantica</name>
    <dbReference type="NCBI Taxonomy" id="1280948"/>
    <lineage>
        <taxon>Bacteria</taxon>
        <taxon>Pseudomonadati</taxon>
        <taxon>Pseudomonadota</taxon>
        <taxon>Alphaproteobacteria</taxon>
        <taxon>Hyphomonadales</taxon>
        <taxon>Hyphomonadaceae</taxon>
        <taxon>Hyphomonas</taxon>
    </lineage>
</organism>
<name>A0A059EAK3_9PROT</name>
<sequence length="51" mass="5446">MNEFVPRGAASLLDELISASEASERLVDILMGRVVPRLIAAETFSGVVCLV</sequence>
<dbReference type="Proteomes" id="UP000024547">
    <property type="component" value="Unassembled WGS sequence"/>
</dbReference>
<dbReference type="EMBL" id="AWFH01000002">
    <property type="protein sequence ID" value="KCZ64693.1"/>
    <property type="molecule type" value="Genomic_DNA"/>
</dbReference>
<dbReference type="AlphaFoldDB" id="A0A059EAK3"/>
<proteinExistence type="predicted"/>
<accession>A0A059EAK3</accession>
<gene>
    <name evidence="1" type="ORF">HY36_12670</name>
</gene>